<feature type="active site" description="Charge relay system" evidence="8 9">
    <location>
        <position position="274"/>
    </location>
</feature>
<dbReference type="PROSITE" id="PS00136">
    <property type="entry name" value="SUBTILASE_ASP"/>
    <property type="match status" value="1"/>
</dbReference>
<evidence type="ECO:0000259" key="14">
    <source>
        <dbReference type="Pfam" id="PF06280"/>
    </source>
</evidence>
<dbReference type="Proteomes" id="UP000242414">
    <property type="component" value="Unassembled WGS sequence"/>
</dbReference>
<dbReference type="InterPro" id="IPR023827">
    <property type="entry name" value="Peptidase_S8_Asp-AS"/>
</dbReference>
<dbReference type="CDD" id="cd07489">
    <property type="entry name" value="Peptidases_S8_5"/>
    <property type="match status" value="1"/>
</dbReference>
<dbReference type="InterPro" id="IPR036852">
    <property type="entry name" value="Peptidase_S8/S53_dom_sf"/>
</dbReference>
<feature type="domain" description="Peptidase S8/S53" evidence="12">
    <location>
        <begin position="210"/>
        <end position="620"/>
    </location>
</feature>
<name>A0A1X0R5C0_RHIZD</name>
<dbReference type="InterPro" id="IPR010435">
    <property type="entry name" value="C5a/SBT2-like_Fn3"/>
</dbReference>
<dbReference type="InterPro" id="IPR003137">
    <property type="entry name" value="PA_domain"/>
</dbReference>
<dbReference type="InterPro" id="IPR000209">
    <property type="entry name" value="Peptidase_S8/S53_dom"/>
</dbReference>
<dbReference type="GO" id="GO:0006508">
    <property type="term" value="P:proteolysis"/>
    <property type="evidence" value="ECO:0007669"/>
    <property type="project" value="UniProtKB-KW"/>
</dbReference>
<dbReference type="PANTHER" id="PTHR43806">
    <property type="entry name" value="PEPTIDASE S8"/>
    <property type="match status" value="1"/>
</dbReference>
<dbReference type="SUPFAM" id="SSF52743">
    <property type="entry name" value="Subtilisin-like"/>
    <property type="match status" value="1"/>
</dbReference>
<keyword evidence="5 11" id="KW-0732">Signal</keyword>
<evidence type="ECO:0000256" key="4">
    <source>
        <dbReference type="ARBA" id="ARBA00022670"/>
    </source>
</evidence>
<protein>
    <submittedName>
        <fullName evidence="15">Subtilisin-like protein</fullName>
    </submittedName>
</protein>
<reference evidence="15" key="1">
    <citation type="journal article" date="2016" name="Proc. Natl. Acad. Sci. U.S.A.">
        <title>Lipid metabolic changes in an early divergent fungus govern the establishment of a mutualistic symbiosis with endobacteria.</title>
        <authorList>
            <person name="Lastovetsky O.A."/>
            <person name="Gaspar M.L."/>
            <person name="Mondo S.J."/>
            <person name="LaButti K.M."/>
            <person name="Sandor L."/>
            <person name="Grigoriev I.V."/>
            <person name="Henry S.A."/>
            <person name="Pawlowska T.E."/>
        </authorList>
    </citation>
    <scope>NUCLEOTIDE SEQUENCE [LARGE SCALE GENOMIC DNA]</scope>
    <source>
        <strain evidence="15">ATCC 52814</strain>
    </source>
</reference>
<feature type="chain" id="PRO_5013253209" evidence="11">
    <location>
        <begin position="21"/>
        <end position="928"/>
    </location>
</feature>
<dbReference type="PANTHER" id="PTHR43806:SF66">
    <property type="entry name" value="SERIN ENDOPEPTIDASE"/>
    <property type="match status" value="1"/>
</dbReference>
<dbReference type="AlphaFoldDB" id="A0A1X0R5C0"/>
<dbReference type="Gene3D" id="3.40.50.200">
    <property type="entry name" value="Peptidase S8/S53 domain"/>
    <property type="match status" value="1"/>
</dbReference>
<evidence type="ECO:0000259" key="12">
    <source>
        <dbReference type="Pfam" id="PF00082"/>
    </source>
</evidence>
<dbReference type="InterPro" id="IPR034187">
    <property type="entry name" value="Peptidases_S8_5"/>
</dbReference>
<keyword evidence="3" id="KW-0964">Secreted</keyword>
<dbReference type="Pfam" id="PF00082">
    <property type="entry name" value="Peptidase_S8"/>
    <property type="match status" value="1"/>
</dbReference>
<evidence type="ECO:0000259" key="13">
    <source>
        <dbReference type="Pfam" id="PF02225"/>
    </source>
</evidence>
<dbReference type="OrthoDB" id="206201at2759"/>
<dbReference type="SUPFAM" id="SSF52025">
    <property type="entry name" value="PA domain"/>
    <property type="match status" value="1"/>
</dbReference>
<evidence type="ECO:0000256" key="2">
    <source>
        <dbReference type="ARBA" id="ARBA00022512"/>
    </source>
</evidence>
<feature type="active site" description="Charge relay system" evidence="8 9">
    <location>
        <position position="219"/>
    </location>
</feature>
<keyword evidence="4 9" id="KW-0645">Protease</keyword>
<sequence length="928" mass="100260">MRLSLLISVCLIAFAVPSSAVQQDKYVYRNRLLSIIADPKFKPGALGNAIPGRYIIEFDEDYHGSSMEFISRVENDILLAEPHLGPHIKMSVAHDYSTSSAIFRGVSICLQGYSQLLHKRDSTNETIDDAERAEHIILRKILQQHHVKSVYPVTEIPRPSVKVHPYESVLNANEASPAPRIKISDPNIHLPFTHAMAQVDDLRQNSKILGKGVIVGIIDSGIDYRHPALGGGFGPGYLVQYGYDLVGDNYDSSDPFSRVQGETPLDTCTSGSGHGTHVAGIIAAQDSVFNFTGIAPEVTLGAWRIFGCTGSTSNDMVIKALIDAYEAGMLCCDVINLSLGSPSNWGDDPTSIVANRVSESGSLVIAAGGNEGSEGAFYMSAPGTGGSTVSVASIDNTYGLAPAFEIVNGESYVYNLATNTNEFIDGTLVAYSSNNTLNDACQGTVPDQNIKDQITLIQRGNCSFNEKVITAQELGAAGVVIYNNEPGAVLRPQTDQAKIPVISISLEDGETIKKKLYESGNIGLTSKGIMMAKKISTGNQLSTFSSIGPLYDVSLKPDIAAPGAYVFSTLPLANGGYGVLSGTSMASPFAAGAFALYIQAHGRNQSHAYIKEHFQNYAKPATQDSIYVNPVRQGAGLVQVVDAINQPVHVSPGHLSFNDTTNIKPQVLTISNPSDKTVIFDIAQNGTSSLAPFLTWNQLYYPVSPTKVALEPVTANLNFTRKSIELGPGQSADITVQVSEILGEIPDEPFPIYGGYIQFIPRNDDTRKPIHIPYIGIQGALNQIPIFARDFPQILARNNAKLSQKMGDENITDSLVIDRNNTQFSSVTVLYRLLTGTARLVTEVLDKDLQLVGTAADDEFIPRNTLNNFIYAGSWNATIIPLGSSSIDSLQPVENGTYYLRWKALKLLSDPNDENSWETRLSSPIIVQ</sequence>
<evidence type="ECO:0000256" key="10">
    <source>
        <dbReference type="RuleBase" id="RU003355"/>
    </source>
</evidence>
<dbReference type="Pfam" id="PF02225">
    <property type="entry name" value="PA"/>
    <property type="match status" value="1"/>
</dbReference>
<comment type="similarity">
    <text evidence="1 9 10">Belongs to the peptidase S8 family.</text>
</comment>
<dbReference type="Pfam" id="PF06280">
    <property type="entry name" value="fn3_5"/>
    <property type="match status" value="1"/>
</dbReference>
<dbReference type="GO" id="GO:0004252">
    <property type="term" value="F:serine-type endopeptidase activity"/>
    <property type="evidence" value="ECO:0007669"/>
    <property type="project" value="UniProtKB-UniRule"/>
</dbReference>
<dbReference type="EMBL" id="KV921907">
    <property type="protein sequence ID" value="ORE07240.1"/>
    <property type="molecule type" value="Genomic_DNA"/>
</dbReference>
<evidence type="ECO:0000256" key="7">
    <source>
        <dbReference type="ARBA" id="ARBA00022825"/>
    </source>
</evidence>
<accession>A0A1X0R5C0</accession>
<dbReference type="InterPro" id="IPR046450">
    <property type="entry name" value="PA_dom_sf"/>
</dbReference>
<feature type="signal peptide" evidence="11">
    <location>
        <begin position="1"/>
        <end position="20"/>
    </location>
</feature>
<keyword evidence="6 9" id="KW-0378">Hydrolase</keyword>
<evidence type="ECO:0000256" key="6">
    <source>
        <dbReference type="ARBA" id="ARBA00022801"/>
    </source>
</evidence>
<keyword evidence="7 9" id="KW-0720">Serine protease</keyword>
<feature type="active site" description="Charge relay system" evidence="8 9">
    <location>
        <position position="584"/>
    </location>
</feature>
<organism evidence="15">
    <name type="scientific">Rhizopus microsporus var. microsporus</name>
    <dbReference type="NCBI Taxonomy" id="86635"/>
    <lineage>
        <taxon>Eukaryota</taxon>
        <taxon>Fungi</taxon>
        <taxon>Fungi incertae sedis</taxon>
        <taxon>Mucoromycota</taxon>
        <taxon>Mucoromycotina</taxon>
        <taxon>Mucoromycetes</taxon>
        <taxon>Mucorales</taxon>
        <taxon>Mucorineae</taxon>
        <taxon>Rhizopodaceae</taxon>
        <taxon>Rhizopus</taxon>
    </lineage>
</organism>
<dbReference type="InterPro" id="IPR022398">
    <property type="entry name" value="Peptidase_S8_His-AS"/>
</dbReference>
<dbReference type="GO" id="GO:0016020">
    <property type="term" value="C:membrane"/>
    <property type="evidence" value="ECO:0007669"/>
    <property type="project" value="InterPro"/>
</dbReference>
<keyword evidence="2" id="KW-0134">Cell wall</keyword>
<proteinExistence type="inferred from homology"/>
<dbReference type="PROSITE" id="PS00137">
    <property type="entry name" value="SUBTILASE_HIS"/>
    <property type="match status" value="1"/>
</dbReference>
<dbReference type="InterPro" id="IPR023828">
    <property type="entry name" value="Peptidase_S8_Ser-AS"/>
</dbReference>
<dbReference type="VEuPathDB" id="FungiDB:BCV72DRAFT_290627"/>
<dbReference type="GO" id="GO:0005615">
    <property type="term" value="C:extracellular space"/>
    <property type="evidence" value="ECO:0007669"/>
    <property type="project" value="TreeGrafter"/>
</dbReference>
<dbReference type="PROSITE" id="PS51892">
    <property type="entry name" value="SUBTILASE"/>
    <property type="match status" value="1"/>
</dbReference>
<dbReference type="InterPro" id="IPR050131">
    <property type="entry name" value="Peptidase_S8_subtilisin-like"/>
</dbReference>
<dbReference type="Gene3D" id="3.50.30.30">
    <property type="match status" value="1"/>
</dbReference>
<evidence type="ECO:0000256" key="3">
    <source>
        <dbReference type="ARBA" id="ARBA00022525"/>
    </source>
</evidence>
<feature type="domain" description="PA" evidence="13">
    <location>
        <begin position="426"/>
        <end position="512"/>
    </location>
</feature>
<gene>
    <name evidence="15" type="ORF">BCV72DRAFT_290627</name>
</gene>
<dbReference type="PROSITE" id="PS00138">
    <property type="entry name" value="SUBTILASE_SER"/>
    <property type="match status" value="1"/>
</dbReference>
<evidence type="ECO:0000256" key="11">
    <source>
        <dbReference type="SAM" id="SignalP"/>
    </source>
</evidence>
<feature type="domain" description="C5a peptidase/Subtilisin-like protease SBT2-like Fn3-like" evidence="14">
    <location>
        <begin position="656"/>
        <end position="774"/>
    </location>
</feature>
<dbReference type="PRINTS" id="PR00723">
    <property type="entry name" value="SUBTILISIN"/>
</dbReference>
<evidence type="ECO:0000256" key="1">
    <source>
        <dbReference type="ARBA" id="ARBA00011073"/>
    </source>
</evidence>
<evidence type="ECO:0000256" key="9">
    <source>
        <dbReference type="PROSITE-ProRule" id="PRU01240"/>
    </source>
</evidence>
<evidence type="ECO:0000256" key="8">
    <source>
        <dbReference type="PIRSR" id="PIRSR615500-1"/>
    </source>
</evidence>
<evidence type="ECO:0000256" key="5">
    <source>
        <dbReference type="ARBA" id="ARBA00022729"/>
    </source>
</evidence>
<dbReference type="InterPro" id="IPR015500">
    <property type="entry name" value="Peptidase_S8_subtilisin-rel"/>
</dbReference>
<evidence type="ECO:0000313" key="15">
    <source>
        <dbReference type="EMBL" id="ORE07240.1"/>
    </source>
</evidence>